<evidence type="ECO:0000256" key="7">
    <source>
        <dbReference type="ARBA" id="ARBA00023043"/>
    </source>
</evidence>
<keyword evidence="13" id="KW-1185">Reference proteome</keyword>
<keyword evidence="2" id="KW-0813">Transport</keyword>
<comment type="subcellular location">
    <subcellularLocation>
        <location evidence="1">Membrane</location>
        <topology evidence="1">Multi-pass membrane protein</topology>
    </subcellularLocation>
</comment>
<dbReference type="AlphaFoldDB" id="A0A1B0D8H9"/>
<dbReference type="PANTHER" id="PTHR47143">
    <property type="entry name" value="TRANSIENT RECEPTOR POTENTIAL CATION CHANNEL PROTEIN PAINLESS"/>
    <property type="match status" value="1"/>
</dbReference>
<dbReference type="Pfam" id="PF00520">
    <property type="entry name" value="Ion_trans"/>
    <property type="match status" value="1"/>
</dbReference>
<sequence>MSAITPGVCLTDTQAMLSKAFQQRNLDQFSQALAHNADPQLRDSRGNFSLFESICQQPGSSAYIEACIKSGITDTPNPISGKQAINFLAESLDPANLETFLRYFPDTDVNVTDEDDSPIHLILKSLTEENFRECFECVKILVKYGANVNIPDQRELTPIFTVARSRVTGREEIIKYLLDTCLVDLDTFRDGEAREVLQRKYPHISLPAKTQCIRNFDYFAKNLMDLQFLSGSERYREESRFLLELRQFFTSSKNGEECKKLLIDSNSNGTLLGMAIKVGSREAVKEILKQGADPNGSKGSKHPLTIACIYGQWEVLEVLLESKTINVNDPNDPPLCLVVKKLGEPSTTSHCDYQKCFDLLVKHPNIDVNQKDKWGSTALHYAVRYKEEKAIQALLDKNTYLGIRNRFQNLPISDINPSLLEEYFDNCITTNGRRAGDEDLEIYFDYSCLVPPDVCETSDKFCEEMSPIYEMTKSTDLRHLLKHPLISSFLFLKWHRLGAIFYANLILYSISTLTIILYILLCYGRNVSPELSLSMLIISSIGVFFIIARETSQFITSPLQYFRQIENYLEMTIIGISIVVLTGYPVSEHTRRVIAAILILLSSVEFSLLVGSLPHLSISTHMVMLKTVSITFMRSLMLYSILLIAFAFCFYTLLGGVGENSGAQVEDEFNKFMDPGTAIIKTIVMMTGEFEAASIEFKSNTLSYFFFLLFVFFMSVVLFNLLNGLAVSDTQAIKAEAELTGFITRAEVLNRYEKIVFGHNPGTWFRMISEACYFRRIARKFICVFPFYLPESKLVLKPNRGNIIYNHSSNSKAMRSESPGDQENDTLLSKSGSCCFGCDKCTSLDGKIVRYTKQVIEKKHWTDQSRKEKLRLEKIEIQLMDIQEKLQRLLGDRI</sequence>
<protein>
    <recommendedName>
        <fullName evidence="11">Ion transport domain-containing protein</fullName>
    </recommendedName>
</protein>
<dbReference type="Gene3D" id="1.25.40.20">
    <property type="entry name" value="Ankyrin repeat-containing domain"/>
    <property type="match status" value="2"/>
</dbReference>
<evidence type="ECO:0000259" key="11">
    <source>
        <dbReference type="Pfam" id="PF00520"/>
    </source>
</evidence>
<keyword evidence="5" id="KW-0677">Repeat</keyword>
<keyword evidence="3" id="KW-0716">Sensory transduction</keyword>
<evidence type="ECO:0000256" key="3">
    <source>
        <dbReference type="ARBA" id="ARBA00022606"/>
    </source>
</evidence>
<keyword evidence="10" id="KW-0407">Ion channel</keyword>
<accession>A0A1B0D8H9</accession>
<keyword evidence="6" id="KW-1133">Transmembrane helix</keyword>
<organism evidence="12 13">
    <name type="scientific">Phlebotomus papatasi</name>
    <name type="common">Sandfly</name>
    <dbReference type="NCBI Taxonomy" id="29031"/>
    <lineage>
        <taxon>Eukaryota</taxon>
        <taxon>Metazoa</taxon>
        <taxon>Ecdysozoa</taxon>
        <taxon>Arthropoda</taxon>
        <taxon>Hexapoda</taxon>
        <taxon>Insecta</taxon>
        <taxon>Pterygota</taxon>
        <taxon>Neoptera</taxon>
        <taxon>Endopterygota</taxon>
        <taxon>Diptera</taxon>
        <taxon>Nematocera</taxon>
        <taxon>Psychodoidea</taxon>
        <taxon>Psychodidae</taxon>
        <taxon>Phlebotomus</taxon>
        <taxon>Phlebotomus</taxon>
    </lineage>
</organism>
<dbReference type="Pfam" id="PF12796">
    <property type="entry name" value="Ank_2"/>
    <property type="match status" value="1"/>
</dbReference>
<dbReference type="InterPro" id="IPR005821">
    <property type="entry name" value="Ion_trans_dom"/>
</dbReference>
<evidence type="ECO:0000256" key="8">
    <source>
        <dbReference type="ARBA" id="ARBA00023065"/>
    </source>
</evidence>
<feature type="domain" description="Ion transport" evidence="11">
    <location>
        <begin position="508"/>
        <end position="737"/>
    </location>
</feature>
<evidence type="ECO:0000256" key="10">
    <source>
        <dbReference type="ARBA" id="ARBA00023303"/>
    </source>
</evidence>
<dbReference type="PANTHER" id="PTHR47143:SF4">
    <property type="entry name" value="TRANSIENT RECEPTOR POTENTIAL CATION CHANNEL PROTEIN PAINLESS"/>
    <property type="match status" value="1"/>
</dbReference>
<dbReference type="PROSITE" id="PS50088">
    <property type="entry name" value="ANK_REPEAT"/>
    <property type="match status" value="2"/>
</dbReference>
<dbReference type="SUPFAM" id="SSF48403">
    <property type="entry name" value="Ankyrin repeat"/>
    <property type="match status" value="2"/>
</dbReference>
<keyword evidence="8" id="KW-0406">Ion transport</keyword>
<dbReference type="InterPro" id="IPR002110">
    <property type="entry name" value="Ankyrin_rpt"/>
</dbReference>
<dbReference type="VEuPathDB" id="VectorBase:PPAI003852"/>
<dbReference type="Proteomes" id="UP000092462">
    <property type="component" value="Unassembled WGS sequence"/>
</dbReference>
<keyword evidence="7" id="KW-0040">ANK repeat</keyword>
<dbReference type="InterPro" id="IPR052076">
    <property type="entry name" value="TRP_cation_channel"/>
</dbReference>
<dbReference type="EMBL" id="AJVK01027446">
    <property type="status" value="NOT_ANNOTATED_CDS"/>
    <property type="molecule type" value="Genomic_DNA"/>
</dbReference>
<dbReference type="InterPro" id="IPR036770">
    <property type="entry name" value="Ankyrin_rpt-contain_sf"/>
</dbReference>
<evidence type="ECO:0000256" key="1">
    <source>
        <dbReference type="ARBA" id="ARBA00004141"/>
    </source>
</evidence>
<dbReference type="GO" id="GO:0005216">
    <property type="term" value="F:monoatomic ion channel activity"/>
    <property type="evidence" value="ECO:0007669"/>
    <property type="project" value="InterPro"/>
</dbReference>
<dbReference type="VEuPathDB" id="VectorBase:PPAPM1_010605"/>
<evidence type="ECO:0000256" key="4">
    <source>
        <dbReference type="ARBA" id="ARBA00022692"/>
    </source>
</evidence>
<name>A0A1B0D8H9_PHLPP</name>
<keyword evidence="9" id="KW-0472">Membrane</keyword>
<proteinExistence type="predicted"/>
<evidence type="ECO:0000256" key="5">
    <source>
        <dbReference type="ARBA" id="ARBA00022737"/>
    </source>
</evidence>
<dbReference type="EnsemblMetazoa" id="PPAI003852-RA">
    <property type="protein sequence ID" value="PPAI003852-PA"/>
    <property type="gene ID" value="PPAI003852"/>
</dbReference>
<evidence type="ECO:0000313" key="12">
    <source>
        <dbReference type="EnsemblMetazoa" id="PPAI003852-PA"/>
    </source>
</evidence>
<dbReference type="SMART" id="SM00248">
    <property type="entry name" value="ANK"/>
    <property type="match status" value="5"/>
</dbReference>
<dbReference type="Pfam" id="PF00023">
    <property type="entry name" value="Ank"/>
    <property type="match status" value="1"/>
</dbReference>
<evidence type="ECO:0000256" key="9">
    <source>
        <dbReference type="ARBA" id="ARBA00023136"/>
    </source>
</evidence>
<evidence type="ECO:0000256" key="6">
    <source>
        <dbReference type="ARBA" id="ARBA00022989"/>
    </source>
</evidence>
<evidence type="ECO:0000256" key="2">
    <source>
        <dbReference type="ARBA" id="ARBA00022448"/>
    </source>
</evidence>
<keyword evidence="4" id="KW-0812">Transmembrane</keyword>
<reference evidence="12" key="1">
    <citation type="submission" date="2022-08" db="UniProtKB">
        <authorList>
            <consortium name="EnsemblMetazoa"/>
        </authorList>
    </citation>
    <scope>IDENTIFICATION</scope>
    <source>
        <strain evidence="12">Israel</strain>
    </source>
</reference>
<dbReference type="GO" id="GO:0034703">
    <property type="term" value="C:cation channel complex"/>
    <property type="evidence" value="ECO:0007669"/>
    <property type="project" value="UniProtKB-ARBA"/>
</dbReference>
<evidence type="ECO:0000313" key="13">
    <source>
        <dbReference type="Proteomes" id="UP000092462"/>
    </source>
</evidence>